<dbReference type="PANTHER" id="PTHR22981:SF7">
    <property type="entry name" value="3-HYDROXYISOBUTYRATE DEHYDROGENASE, MITOCHONDRIAL"/>
    <property type="match status" value="1"/>
</dbReference>
<keyword evidence="6" id="KW-0520">NAD</keyword>
<dbReference type="AlphaFoldDB" id="A0A0P1BIR8"/>
<keyword evidence="11" id="KW-1185">Reference proteome</keyword>
<dbReference type="SUPFAM" id="SSF51735">
    <property type="entry name" value="NAD(P)-binding Rossmann-fold domains"/>
    <property type="match status" value="1"/>
</dbReference>
<dbReference type="GO" id="GO:0050661">
    <property type="term" value="F:NADP binding"/>
    <property type="evidence" value="ECO:0007669"/>
    <property type="project" value="InterPro"/>
</dbReference>
<dbReference type="STRING" id="401625.A0A0P1BIR8"/>
<accession>A0A0P1BIR8</accession>
<feature type="domain" description="3-hydroxyisobutyrate dehydrogenase-like NAD-binding" evidence="9">
    <location>
        <begin position="219"/>
        <end position="348"/>
    </location>
</feature>
<dbReference type="Proteomes" id="UP000054845">
    <property type="component" value="Unassembled WGS sequence"/>
</dbReference>
<evidence type="ECO:0000313" key="10">
    <source>
        <dbReference type="EMBL" id="CEH15951.1"/>
    </source>
</evidence>
<evidence type="ECO:0000256" key="7">
    <source>
        <dbReference type="ARBA" id="ARBA00049197"/>
    </source>
</evidence>
<dbReference type="GO" id="GO:0005739">
    <property type="term" value="C:mitochondrion"/>
    <property type="evidence" value="ECO:0007669"/>
    <property type="project" value="TreeGrafter"/>
</dbReference>
<dbReference type="GO" id="GO:0051287">
    <property type="term" value="F:NAD binding"/>
    <property type="evidence" value="ECO:0007669"/>
    <property type="project" value="InterPro"/>
</dbReference>
<dbReference type="PROSITE" id="PS00895">
    <property type="entry name" value="3_HYDROXYISOBUT_DH"/>
    <property type="match status" value="1"/>
</dbReference>
<dbReference type="OrthoDB" id="435038at2759"/>
<reference evidence="10 11" key="1">
    <citation type="submission" date="2014-09" db="EMBL/GenBank/DDBJ databases">
        <authorList>
            <person name="Magalhaes I.L.F."/>
            <person name="Oliveira U."/>
            <person name="Santos F.R."/>
            <person name="Vidigal T.H.D.A."/>
            <person name="Brescovit A.D."/>
            <person name="Santos A.J."/>
        </authorList>
    </citation>
    <scope>NUCLEOTIDE SEQUENCE [LARGE SCALE GENOMIC DNA]</scope>
</reference>
<feature type="domain" description="6-phosphogluconate dehydrogenase NADP-binding" evidence="8">
    <location>
        <begin position="18"/>
        <end position="214"/>
    </location>
</feature>
<keyword evidence="5" id="KW-0560">Oxidoreductase</keyword>
<comment type="similarity">
    <text evidence="2">Belongs to the HIBADH-related family. 3-hydroxyisobutyrate dehydrogenase subfamily.</text>
</comment>
<dbReference type="PANTHER" id="PTHR22981">
    <property type="entry name" value="3-HYDROXYISOBUTYRATE DEHYDROGENASE-RELATED"/>
    <property type="match status" value="1"/>
</dbReference>
<protein>
    <recommendedName>
        <fullName evidence="3">3-hydroxyisobutyrate dehydrogenase</fullName>
        <ecNumber evidence="3">1.1.1.31</ecNumber>
    </recommendedName>
</protein>
<evidence type="ECO:0000256" key="2">
    <source>
        <dbReference type="ARBA" id="ARBA00006013"/>
    </source>
</evidence>
<evidence type="ECO:0000256" key="5">
    <source>
        <dbReference type="ARBA" id="ARBA00023002"/>
    </source>
</evidence>
<evidence type="ECO:0000256" key="6">
    <source>
        <dbReference type="ARBA" id="ARBA00023027"/>
    </source>
</evidence>
<dbReference type="EC" id="1.1.1.31" evidence="3"/>
<evidence type="ECO:0000313" key="11">
    <source>
        <dbReference type="Proteomes" id="UP000054845"/>
    </source>
</evidence>
<dbReference type="InterPro" id="IPR029154">
    <property type="entry name" value="HIBADH-like_NADP-bd"/>
</dbReference>
<dbReference type="GO" id="GO:0008442">
    <property type="term" value="F:3-hydroxyisobutyrate dehydrogenase activity"/>
    <property type="evidence" value="ECO:0007669"/>
    <property type="project" value="UniProtKB-EC"/>
</dbReference>
<comment type="catalytic activity">
    <reaction evidence="7">
        <text>3-hydroxy-2-methylpropanoate + NAD(+) = 2-methyl-3-oxopropanoate + NADH + H(+)</text>
        <dbReference type="Rhea" id="RHEA:17681"/>
        <dbReference type="ChEBI" id="CHEBI:11805"/>
        <dbReference type="ChEBI" id="CHEBI:15378"/>
        <dbReference type="ChEBI" id="CHEBI:57540"/>
        <dbReference type="ChEBI" id="CHEBI:57700"/>
        <dbReference type="ChEBI" id="CHEBI:57945"/>
        <dbReference type="EC" id="1.1.1.31"/>
    </reaction>
</comment>
<name>A0A0P1BIR8_9BASI</name>
<proteinExistence type="inferred from homology"/>
<dbReference type="InterPro" id="IPR002204">
    <property type="entry name" value="3-OH-isobutyrate_DH-rel_CS"/>
</dbReference>
<dbReference type="InterPro" id="IPR013328">
    <property type="entry name" value="6PGD_dom2"/>
</dbReference>
<sequence>MLSTSRLLQSVGRDRSKTIGFIGLGAMGREMAFNLLSKTFESLPRDTTASFVVHDTVDQSVTRFLTSNSSIFPGRHIVPASSPAGVASLAGTIVTMVPSSPEVKEVYQAEGGIIEGLQSLGKPQEKENKTLCIDCTTLDPAASNDVASQIKRLAGSEGSSDAPVWDYIDAPVSGGVVGARAATLSFMVGSDSRASFDDAEPTLLKMGSRAVHCGKNTNGLIAKIANNLLLGISMLGVSEAMLLGTSHGLNPQVLAHILNTSTGRCWASEINNPEPGALSGTKNSPPADRNYEGGFATRLQAKDLRLAMSAAQQRGVPVPLGQLTASIYSALGDNETFKDRDFSVAIEALKLALGRDEFK</sequence>
<keyword evidence="4" id="KW-0101">Branched-chain amino acid catabolism</keyword>
<evidence type="ECO:0000259" key="9">
    <source>
        <dbReference type="Pfam" id="PF14833"/>
    </source>
</evidence>
<dbReference type="FunFam" id="1.10.1040.10:FF:000006">
    <property type="entry name" value="3-hydroxyisobutyrate dehydrogenase"/>
    <property type="match status" value="1"/>
</dbReference>
<dbReference type="InterPro" id="IPR036291">
    <property type="entry name" value="NAD(P)-bd_dom_sf"/>
</dbReference>
<dbReference type="EMBL" id="CCYA01000273">
    <property type="protein sequence ID" value="CEH15951.1"/>
    <property type="molecule type" value="Genomic_DNA"/>
</dbReference>
<dbReference type="Gene3D" id="3.40.50.720">
    <property type="entry name" value="NAD(P)-binding Rossmann-like Domain"/>
    <property type="match status" value="1"/>
</dbReference>
<dbReference type="Pfam" id="PF03446">
    <property type="entry name" value="NAD_binding_2"/>
    <property type="match status" value="1"/>
</dbReference>
<dbReference type="InterPro" id="IPR006115">
    <property type="entry name" value="6PGDH_NADP-bd"/>
</dbReference>
<dbReference type="Gene3D" id="1.10.1040.10">
    <property type="entry name" value="N-(1-d-carboxylethyl)-l-norvaline Dehydrogenase, domain 2"/>
    <property type="match status" value="1"/>
</dbReference>
<comment type="pathway">
    <text evidence="1">Amino-acid degradation; L-valine degradation.</text>
</comment>
<evidence type="ECO:0000256" key="3">
    <source>
        <dbReference type="ARBA" id="ARBA00012991"/>
    </source>
</evidence>
<dbReference type="Pfam" id="PF14833">
    <property type="entry name" value="NAD_binding_11"/>
    <property type="match status" value="1"/>
</dbReference>
<dbReference type="InterPro" id="IPR008927">
    <property type="entry name" value="6-PGluconate_DH-like_C_sf"/>
</dbReference>
<dbReference type="GO" id="GO:0006574">
    <property type="term" value="P:L-valine catabolic process"/>
    <property type="evidence" value="ECO:0007669"/>
    <property type="project" value="TreeGrafter"/>
</dbReference>
<evidence type="ECO:0000259" key="8">
    <source>
        <dbReference type="Pfam" id="PF03446"/>
    </source>
</evidence>
<evidence type="ECO:0000256" key="1">
    <source>
        <dbReference type="ARBA" id="ARBA00005109"/>
    </source>
</evidence>
<organism evidence="10 11">
    <name type="scientific">Ceraceosorus bombacis</name>
    <dbReference type="NCBI Taxonomy" id="401625"/>
    <lineage>
        <taxon>Eukaryota</taxon>
        <taxon>Fungi</taxon>
        <taxon>Dikarya</taxon>
        <taxon>Basidiomycota</taxon>
        <taxon>Ustilaginomycotina</taxon>
        <taxon>Exobasidiomycetes</taxon>
        <taxon>Ceraceosorales</taxon>
        <taxon>Ceraceosoraceae</taxon>
        <taxon>Ceraceosorus</taxon>
    </lineage>
</organism>
<evidence type="ECO:0000256" key="4">
    <source>
        <dbReference type="ARBA" id="ARBA00022456"/>
    </source>
</evidence>
<dbReference type="SUPFAM" id="SSF48179">
    <property type="entry name" value="6-phosphogluconate dehydrogenase C-terminal domain-like"/>
    <property type="match status" value="1"/>
</dbReference>